<dbReference type="AlphaFoldDB" id="A0A6J4GSM5"/>
<dbReference type="GO" id="GO:0016757">
    <property type="term" value="F:glycosyltransferase activity"/>
    <property type="evidence" value="ECO:0007669"/>
    <property type="project" value="UniProtKB-ARBA"/>
</dbReference>
<accession>A0A6J4GSM5</accession>
<feature type="domain" description="Glycosyltransferase subfamily 4-like N-terminal" evidence="1">
    <location>
        <begin position="111"/>
        <end position="236"/>
    </location>
</feature>
<proteinExistence type="predicted"/>
<dbReference type="Proteomes" id="UP000479938">
    <property type="component" value="Unassembled WGS sequence"/>
</dbReference>
<dbReference type="CDD" id="cd03794">
    <property type="entry name" value="GT4_WbuB-like"/>
    <property type="match status" value="1"/>
</dbReference>
<keyword evidence="3" id="KW-1185">Reference proteome</keyword>
<dbReference type="RefSeq" id="WP_173972360.1">
    <property type="nucleotide sequence ID" value="NZ_CADCSU010000139.1"/>
</dbReference>
<name>A0A6J4GSM5_9FLAO</name>
<dbReference type="Pfam" id="PF13439">
    <property type="entry name" value="Glyco_transf_4"/>
    <property type="match status" value="1"/>
</dbReference>
<gene>
    <name evidence="2" type="ORF">FLA105534_03833</name>
</gene>
<reference evidence="2 3" key="1">
    <citation type="submission" date="2020-02" db="EMBL/GenBank/DDBJ databases">
        <authorList>
            <person name="Criscuolo A."/>
        </authorList>
    </citation>
    <scope>NUCLEOTIDE SEQUENCE [LARGE SCALE GENOMIC DNA]</scope>
    <source>
        <strain evidence="2">CIP105534</strain>
    </source>
</reference>
<sequence length="428" mass="48818">MEQKKLLIITYYFPPAGGPGVQRWLKFVKYLPEFGVQPIVYVPENPTYPIIDEGLVDQISDKAIILKNKIWEPYQLASVFSKNKTKKISSGIFPHKKKQTFLDKTFLWIRGNLFIPDARVFWVKPSVAYLEKYIKENNIDTIVTSGPPHSLHLIGLELKEKLNVKWFADFRDPWTTIGYHKALRLSGYAAKKHKTLEHKVLNTADTIIVTSKTTKTEFQAITNKPISVITNGYDIENVEKQTLDTKFTLAHIGSFLSDRNPKFLWECLVELLQEIPDFKSHLEIKLIGAVSQEVLDAIAAFNLNDYLNLLGYVSHREAIAHQKKSQVLLLIEINSEDTKSIIPGKLFEYIVSNRPIIAIGPNGSDFADIIKETNTGVFFDYSEKAKLKSVILDFYNQFLEGKLQSHGVGLQQYSRKSLTKQLAQLISE</sequence>
<evidence type="ECO:0000313" key="3">
    <source>
        <dbReference type="Proteomes" id="UP000479938"/>
    </source>
</evidence>
<dbReference type="EMBL" id="CADCSU010000139">
    <property type="protein sequence ID" value="CAA9201921.1"/>
    <property type="molecule type" value="Genomic_DNA"/>
</dbReference>
<organism evidence="2 3">
    <name type="scientific">Flavobacterium bizetiae</name>
    <dbReference type="NCBI Taxonomy" id="2704140"/>
    <lineage>
        <taxon>Bacteria</taxon>
        <taxon>Pseudomonadati</taxon>
        <taxon>Bacteroidota</taxon>
        <taxon>Flavobacteriia</taxon>
        <taxon>Flavobacteriales</taxon>
        <taxon>Flavobacteriaceae</taxon>
        <taxon>Flavobacterium</taxon>
    </lineage>
</organism>
<dbReference type="SUPFAM" id="SSF53756">
    <property type="entry name" value="UDP-Glycosyltransferase/glycogen phosphorylase"/>
    <property type="match status" value="1"/>
</dbReference>
<evidence type="ECO:0000313" key="2">
    <source>
        <dbReference type="EMBL" id="CAA9201921.1"/>
    </source>
</evidence>
<dbReference type="Gene3D" id="3.40.50.2000">
    <property type="entry name" value="Glycogen Phosphorylase B"/>
    <property type="match status" value="2"/>
</dbReference>
<evidence type="ECO:0000259" key="1">
    <source>
        <dbReference type="Pfam" id="PF13439"/>
    </source>
</evidence>
<protein>
    <recommendedName>
        <fullName evidence="1">Glycosyltransferase subfamily 4-like N-terminal domain-containing protein</fullName>
    </recommendedName>
</protein>
<dbReference type="InterPro" id="IPR028098">
    <property type="entry name" value="Glyco_trans_4-like_N"/>
</dbReference>